<keyword evidence="9" id="KW-1185">Reference proteome</keyword>
<comment type="catalytic activity">
    <reaction evidence="6">
        <text>2 reduced [2Fe-2S]-[ferredoxin] + NADP(+) + H(+) = 2 oxidized [2Fe-2S]-[ferredoxin] + NADPH</text>
        <dbReference type="Rhea" id="RHEA:20125"/>
        <dbReference type="Rhea" id="RHEA-COMP:10000"/>
        <dbReference type="Rhea" id="RHEA-COMP:10001"/>
        <dbReference type="ChEBI" id="CHEBI:15378"/>
        <dbReference type="ChEBI" id="CHEBI:33737"/>
        <dbReference type="ChEBI" id="CHEBI:33738"/>
        <dbReference type="ChEBI" id="CHEBI:57783"/>
        <dbReference type="ChEBI" id="CHEBI:58349"/>
        <dbReference type="EC" id="1.18.1.2"/>
    </reaction>
</comment>
<comment type="cofactor">
    <cofactor evidence="6">
        <name>FAD</name>
        <dbReference type="ChEBI" id="CHEBI:57692"/>
    </cofactor>
    <text evidence="6">Binds 1 FAD per subunit.</text>
</comment>
<dbReference type="EMBL" id="AZFX01000040">
    <property type="protein sequence ID" value="KRM10282.1"/>
    <property type="molecule type" value="Genomic_DNA"/>
</dbReference>
<dbReference type="AlphaFoldDB" id="A0A0R1VXG2"/>
<feature type="binding site" evidence="6">
    <location>
        <position position="283"/>
    </location>
    <ligand>
        <name>FAD</name>
        <dbReference type="ChEBI" id="CHEBI:57692"/>
    </ligand>
</feature>
<accession>A0A0R1VXG2</accession>
<dbReference type="Proteomes" id="UP000051315">
    <property type="component" value="Unassembled WGS sequence"/>
</dbReference>
<dbReference type="SUPFAM" id="SSF51905">
    <property type="entry name" value="FAD/NAD(P)-binding domain"/>
    <property type="match status" value="1"/>
</dbReference>
<evidence type="ECO:0000256" key="5">
    <source>
        <dbReference type="ARBA" id="ARBA00023002"/>
    </source>
</evidence>
<evidence type="ECO:0000256" key="2">
    <source>
        <dbReference type="ARBA" id="ARBA00022630"/>
    </source>
</evidence>
<dbReference type="InterPro" id="IPR036188">
    <property type="entry name" value="FAD/NAD-bd_sf"/>
</dbReference>
<dbReference type="PATRIC" id="fig|1423735.3.peg.1564"/>
<dbReference type="EC" id="1.18.1.2" evidence="6"/>
<protein>
    <recommendedName>
        <fullName evidence="6">Ferredoxin--NADP reductase</fullName>
        <shortName evidence="6">FNR</shortName>
        <shortName evidence="6">Fd-NADP(+) reductase</shortName>
        <ecNumber evidence="6">1.18.1.2</ecNumber>
    </recommendedName>
</protein>
<dbReference type="GO" id="GO:0004324">
    <property type="term" value="F:ferredoxin-NADP+ reductase activity"/>
    <property type="evidence" value="ECO:0007669"/>
    <property type="project" value="UniProtKB-UniRule"/>
</dbReference>
<feature type="binding site" evidence="6">
    <location>
        <position position="34"/>
    </location>
    <ligand>
        <name>FAD</name>
        <dbReference type="ChEBI" id="CHEBI:57692"/>
    </ligand>
</feature>
<reference evidence="8 9" key="1">
    <citation type="journal article" date="2015" name="Genome Announc.">
        <title>Expanding the biotechnology potential of lactobacilli through comparative genomics of 213 strains and associated genera.</title>
        <authorList>
            <person name="Sun Z."/>
            <person name="Harris H.M."/>
            <person name="McCann A."/>
            <person name="Guo C."/>
            <person name="Argimon S."/>
            <person name="Zhang W."/>
            <person name="Yang X."/>
            <person name="Jeffery I.B."/>
            <person name="Cooney J.C."/>
            <person name="Kagawa T.F."/>
            <person name="Liu W."/>
            <person name="Song Y."/>
            <person name="Salvetti E."/>
            <person name="Wrobel A."/>
            <person name="Rasinkangas P."/>
            <person name="Parkhill J."/>
            <person name="Rea M.C."/>
            <person name="O'Sullivan O."/>
            <person name="Ritari J."/>
            <person name="Douillard F.P."/>
            <person name="Paul Ross R."/>
            <person name="Yang R."/>
            <person name="Briner A.E."/>
            <person name="Felis G.E."/>
            <person name="de Vos W.M."/>
            <person name="Barrangou R."/>
            <person name="Klaenhammer T.R."/>
            <person name="Caufield P.W."/>
            <person name="Cui Y."/>
            <person name="Zhang H."/>
            <person name="O'Toole P.W."/>
        </authorList>
    </citation>
    <scope>NUCLEOTIDE SEQUENCE [LARGE SCALE GENOMIC DNA]</scope>
    <source>
        <strain evidence="8 9">DSM 17758</strain>
    </source>
</reference>
<sequence length="327" mass="35779">MEHKYDLVVIGGGPVGLFAAYFAGMRSADVAVVESLPQLGGQVSALFPEKNIYDVGGIPGIKAKDLVKNQLTQLEAFQPEVFLETSVQSIEENGDGDYSLITNQGVILARSIIIAIGNGAFAPRKLAFDYDPELEHNGMVDYFISDLDTCRGQKIAIAGGGDSAVDCALALEPIADQVTIIHRRDQFRGLESSVTKMENSRVQIKTPFLLNQLHEQDHQLAVTLKRVKSDELQTILVDKLIVNYGFTADSRILRQWGLELKGVKVKVNTKMETNRPKIYAIGDAVDYEGKLDLIATGYGEAPIAVTTALQTIYPNKIQPVHSTSLFN</sequence>
<dbReference type="STRING" id="1423735.FC15_GL001515"/>
<dbReference type="PANTHER" id="PTHR48105">
    <property type="entry name" value="THIOREDOXIN REDUCTASE 1-RELATED-RELATED"/>
    <property type="match status" value="1"/>
</dbReference>
<evidence type="ECO:0000256" key="4">
    <source>
        <dbReference type="ARBA" id="ARBA00022857"/>
    </source>
</evidence>
<evidence type="ECO:0000256" key="6">
    <source>
        <dbReference type="HAMAP-Rule" id="MF_01685"/>
    </source>
</evidence>
<dbReference type="RefSeq" id="WP_235803333.1">
    <property type="nucleotide sequence ID" value="NZ_AZFX01000040.1"/>
</dbReference>
<evidence type="ECO:0000259" key="7">
    <source>
        <dbReference type="Pfam" id="PF07992"/>
    </source>
</evidence>
<keyword evidence="3 6" id="KW-0274">FAD</keyword>
<feature type="binding site" evidence="6">
    <location>
        <position position="47"/>
    </location>
    <ligand>
        <name>FAD</name>
        <dbReference type="ChEBI" id="CHEBI:57692"/>
    </ligand>
</feature>
<dbReference type="Gene3D" id="3.50.50.60">
    <property type="entry name" value="FAD/NAD(P)-binding domain"/>
    <property type="match status" value="2"/>
</dbReference>
<dbReference type="HAMAP" id="MF_01685">
    <property type="entry name" value="FENR2"/>
    <property type="match status" value="1"/>
</dbReference>
<proteinExistence type="inferred from homology"/>
<dbReference type="InterPro" id="IPR023753">
    <property type="entry name" value="FAD/NAD-binding_dom"/>
</dbReference>
<evidence type="ECO:0000313" key="9">
    <source>
        <dbReference type="Proteomes" id="UP000051315"/>
    </source>
</evidence>
<comment type="caution">
    <text evidence="8">The sequence shown here is derived from an EMBL/GenBank/DDBJ whole genome shotgun (WGS) entry which is preliminary data.</text>
</comment>
<dbReference type="InterPro" id="IPR050097">
    <property type="entry name" value="Ferredoxin-NADP_redctase_2"/>
</dbReference>
<feature type="binding site" evidence="6">
    <location>
        <position position="87"/>
    </location>
    <ligand>
        <name>FAD</name>
        <dbReference type="ChEBI" id="CHEBI:57692"/>
    </ligand>
</feature>
<evidence type="ECO:0000313" key="8">
    <source>
        <dbReference type="EMBL" id="KRM10282.1"/>
    </source>
</evidence>
<dbReference type="PRINTS" id="PR00469">
    <property type="entry name" value="PNDRDTASEII"/>
</dbReference>
<keyword evidence="5 6" id="KW-0560">Oxidoreductase</keyword>
<dbReference type="InterPro" id="IPR022890">
    <property type="entry name" value="Fd--NADP_Rdtase_type_2"/>
</dbReference>
<evidence type="ECO:0000256" key="3">
    <source>
        <dbReference type="ARBA" id="ARBA00022827"/>
    </source>
</evidence>
<feature type="binding site" evidence="6">
    <location>
        <position position="121"/>
    </location>
    <ligand>
        <name>FAD</name>
        <dbReference type="ChEBI" id="CHEBI:57692"/>
    </ligand>
</feature>
<comment type="subunit">
    <text evidence="1 6">Homodimer.</text>
</comment>
<dbReference type="PRINTS" id="PR00368">
    <property type="entry name" value="FADPNR"/>
</dbReference>
<keyword evidence="4 6" id="KW-0521">NADP</keyword>
<dbReference type="GO" id="GO:0050661">
    <property type="term" value="F:NADP binding"/>
    <property type="evidence" value="ECO:0007669"/>
    <property type="project" value="UniProtKB-UniRule"/>
</dbReference>
<feature type="binding site" evidence="6">
    <location>
        <position position="42"/>
    </location>
    <ligand>
        <name>FAD</name>
        <dbReference type="ChEBI" id="CHEBI:57692"/>
    </ligand>
</feature>
<comment type="similarity">
    <text evidence="6">Belongs to the ferredoxin--NADP reductase type 2 family.</text>
</comment>
<dbReference type="Pfam" id="PF07992">
    <property type="entry name" value="Pyr_redox_2"/>
    <property type="match status" value="1"/>
</dbReference>
<evidence type="ECO:0000256" key="1">
    <source>
        <dbReference type="ARBA" id="ARBA00011738"/>
    </source>
</evidence>
<comment type="caution">
    <text evidence="6">Lacks conserved residue(s) required for the propagation of feature annotation.</text>
</comment>
<dbReference type="GO" id="GO:0050660">
    <property type="term" value="F:flavin adenine dinucleotide binding"/>
    <property type="evidence" value="ECO:0007669"/>
    <property type="project" value="UniProtKB-UniRule"/>
</dbReference>
<feature type="domain" description="FAD/NAD(P)-binding" evidence="7">
    <location>
        <begin position="5"/>
        <end position="297"/>
    </location>
</feature>
<feature type="binding site" evidence="6">
    <location>
        <position position="323"/>
    </location>
    <ligand>
        <name>FAD</name>
        <dbReference type="ChEBI" id="CHEBI:57692"/>
    </ligand>
</feature>
<organism evidence="8 9">
    <name type="scientific">Lapidilactobacillus concavus DSM 17758</name>
    <dbReference type="NCBI Taxonomy" id="1423735"/>
    <lineage>
        <taxon>Bacteria</taxon>
        <taxon>Bacillati</taxon>
        <taxon>Bacillota</taxon>
        <taxon>Bacilli</taxon>
        <taxon>Lactobacillales</taxon>
        <taxon>Lactobacillaceae</taxon>
        <taxon>Lapidilactobacillus</taxon>
    </lineage>
</organism>
<name>A0A0R1VXG2_9LACO</name>
<keyword evidence="2 6" id="KW-0285">Flavoprotein</keyword>
<gene>
    <name evidence="8" type="ORF">FC15_GL001515</name>
</gene>